<dbReference type="OrthoDB" id="10379475at2759"/>
<keyword evidence="1" id="KW-0812">Transmembrane</keyword>
<evidence type="ECO:0000313" key="3">
    <source>
        <dbReference type="Proteomes" id="UP001152300"/>
    </source>
</evidence>
<gene>
    <name evidence="2" type="ORF">OCU04_005685</name>
</gene>
<name>A0A9X0APN4_9HELO</name>
<sequence length="239" mass="27006">MNLPMLPSQTTALNTIVSPSMTPFASPPTITAWISNPEGGPKDACTTDRHHISFPVWAFIIFIALFVKLLIGRIRVAWELEMSQAKAACLESEQALNSFVANTKEATIATNPLTILEKHEIREQVWAETYQQDASRLMKIRALAEDANNALVLHKSTVHYRERSASEEGYVREGGYSRAANFIHRMLQREFERKYGVLSFQITTDAEGKYIPSPLYGPDKSLQESERWFEEGDGIQILM</sequence>
<dbReference type="Proteomes" id="UP001152300">
    <property type="component" value="Unassembled WGS sequence"/>
</dbReference>
<protein>
    <submittedName>
        <fullName evidence="2">Uncharacterized protein</fullName>
    </submittedName>
</protein>
<comment type="caution">
    <text evidence="2">The sequence shown here is derived from an EMBL/GenBank/DDBJ whole genome shotgun (WGS) entry which is preliminary data.</text>
</comment>
<accession>A0A9X0APN4</accession>
<reference evidence="2" key="1">
    <citation type="submission" date="2022-11" db="EMBL/GenBank/DDBJ databases">
        <title>Genome Resource of Sclerotinia nivalis Strain SnTB1, a Plant Pathogen Isolated from American Ginseng.</title>
        <authorList>
            <person name="Fan S."/>
        </authorList>
    </citation>
    <scope>NUCLEOTIDE SEQUENCE</scope>
    <source>
        <strain evidence="2">SnTB1</strain>
    </source>
</reference>
<dbReference type="AlphaFoldDB" id="A0A9X0APN4"/>
<feature type="transmembrane region" description="Helical" evidence="1">
    <location>
        <begin position="52"/>
        <end position="71"/>
    </location>
</feature>
<evidence type="ECO:0000256" key="1">
    <source>
        <dbReference type="SAM" id="Phobius"/>
    </source>
</evidence>
<proteinExistence type="predicted"/>
<organism evidence="2 3">
    <name type="scientific">Sclerotinia nivalis</name>
    <dbReference type="NCBI Taxonomy" id="352851"/>
    <lineage>
        <taxon>Eukaryota</taxon>
        <taxon>Fungi</taxon>
        <taxon>Dikarya</taxon>
        <taxon>Ascomycota</taxon>
        <taxon>Pezizomycotina</taxon>
        <taxon>Leotiomycetes</taxon>
        <taxon>Helotiales</taxon>
        <taxon>Sclerotiniaceae</taxon>
        <taxon>Sclerotinia</taxon>
    </lineage>
</organism>
<keyword evidence="1" id="KW-1133">Transmembrane helix</keyword>
<keyword evidence="1" id="KW-0472">Membrane</keyword>
<dbReference type="EMBL" id="JAPEIS010000005">
    <property type="protein sequence ID" value="KAJ8066637.1"/>
    <property type="molecule type" value="Genomic_DNA"/>
</dbReference>
<keyword evidence="3" id="KW-1185">Reference proteome</keyword>
<evidence type="ECO:0000313" key="2">
    <source>
        <dbReference type="EMBL" id="KAJ8066637.1"/>
    </source>
</evidence>